<name>A0ABU7JAC9_9GAMM</name>
<organism evidence="5 6">
    <name type="scientific">Alkalimonas cellulosilytica</name>
    <dbReference type="NCBI Taxonomy" id="3058395"/>
    <lineage>
        <taxon>Bacteria</taxon>
        <taxon>Pseudomonadati</taxon>
        <taxon>Pseudomonadota</taxon>
        <taxon>Gammaproteobacteria</taxon>
        <taxon>Alkalimonas</taxon>
    </lineage>
</organism>
<evidence type="ECO:0000256" key="3">
    <source>
        <dbReference type="ARBA" id="ARBA00023239"/>
    </source>
</evidence>
<dbReference type="EMBL" id="JAUHLI010000018">
    <property type="protein sequence ID" value="MEE2002947.1"/>
    <property type="molecule type" value="Genomic_DNA"/>
</dbReference>
<dbReference type="Proteomes" id="UP001336314">
    <property type="component" value="Unassembled WGS sequence"/>
</dbReference>
<proteinExistence type="inferred from homology"/>
<dbReference type="PANTHER" id="PTHR42738:SF7">
    <property type="entry name" value="HYDROXYMETHYLGLUTARYL-COA LYASE"/>
    <property type="match status" value="1"/>
</dbReference>
<keyword evidence="6" id="KW-1185">Reference proteome</keyword>
<keyword evidence="2" id="KW-0479">Metal-binding</keyword>
<comment type="caution">
    <text evidence="5">The sequence shown here is derived from an EMBL/GenBank/DDBJ whole genome shotgun (WGS) entry which is preliminary data.</text>
</comment>
<dbReference type="SUPFAM" id="SSF51569">
    <property type="entry name" value="Aldolase"/>
    <property type="match status" value="1"/>
</dbReference>
<dbReference type="InterPro" id="IPR043594">
    <property type="entry name" value="HMGL"/>
</dbReference>
<dbReference type="GO" id="GO:0016829">
    <property type="term" value="F:lyase activity"/>
    <property type="evidence" value="ECO:0007669"/>
    <property type="project" value="UniProtKB-KW"/>
</dbReference>
<sequence length="318" mass="33340">MSVPDVIITDVGPRDGLQNQSRILTPDQRIALIEQLIQAGVRQIEAGAMVSPKAVPAMAGSDEVIASLAKRHRTDPQARGQSKARVQLQALIPNLKGYQLAVKAGADSVLFVVCASETMNQKNVRLSVQQSVQQLQQILQQAKADNIQLLTCIAVAWQCPFEGKTPPSQVLSLASSLAEIGAEQLVLADTIGAANPASVRQLMQALVQAHDASKLGCHFHDTRAMGLANVAAALDVGIRRFDASIGGLGGCPFAPGATGNVATEDVVMMLEQMGLATGIDLAALCQAGQLAGELTGQCSGGRANSWRQLQLAAKQPLC</sequence>
<dbReference type="InterPro" id="IPR013785">
    <property type="entry name" value="Aldolase_TIM"/>
</dbReference>
<reference evidence="5 6" key="1">
    <citation type="submission" date="2023-07" db="EMBL/GenBank/DDBJ databases">
        <title>Alkalimonas sp., MEB108 novel, alkaliphilic bacterium isolated from Lonar Lake, India.</title>
        <authorList>
            <person name="Joshi A."/>
            <person name="Thite S."/>
        </authorList>
    </citation>
    <scope>NUCLEOTIDE SEQUENCE [LARGE SCALE GENOMIC DNA]</scope>
    <source>
        <strain evidence="5 6">MEB108</strain>
    </source>
</reference>
<evidence type="ECO:0000256" key="2">
    <source>
        <dbReference type="ARBA" id="ARBA00022723"/>
    </source>
</evidence>
<protein>
    <submittedName>
        <fullName evidence="5">Hydroxymethylglutaryl-CoA lyase</fullName>
    </submittedName>
</protein>
<dbReference type="PANTHER" id="PTHR42738">
    <property type="entry name" value="HYDROXYMETHYLGLUTARYL-COA LYASE"/>
    <property type="match status" value="1"/>
</dbReference>
<feature type="domain" description="Pyruvate carboxyltransferase" evidence="4">
    <location>
        <begin position="6"/>
        <end position="285"/>
    </location>
</feature>
<dbReference type="CDD" id="cd07938">
    <property type="entry name" value="DRE_TIM_HMGL"/>
    <property type="match status" value="1"/>
</dbReference>
<dbReference type="RefSeq" id="WP_330129995.1">
    <property type="nucleotide sequence ID" value="NZ_JAUHLI010000018.1"/>
</dbReference>
<evidence type="ECO:0000313" key="5">
    <source>
        <dbReference type="EMBL" id="MEE2002947.1"/>
    </source>
</evidence>
<dbReference type="InterPro" id="IPR000891">
    <property type="entry name" value="PYR_CT"/>
</dbReference>
<dbReference type="PROSITE" id="PS50991">
    <property type="entry name" value="PYR_CT"/>
    <property type="match status" value="1"/>
</dbReference>
<evidence type="ECO:0000259" key="4">
    <source>
        <dbReference type="PROSITE" id="PS50991"/>
    </source>
</evidence>
<gene>
    <name evidence="5" type="ORF">QWY20_15930</name>
</gene>
<evidence type="ECO:0000313" key="6">
    <source>
        <dbReference type="Proteomes" id="UP001336314"/>
    </source>
</evidence>
<dbReference type="Gene3D" id="3.20.20.70">
    <property type="entry name" value="Aldolase class I"/>
    <property type="match status" value="1"/>
</dbReference>
<evidence type="ECO:0000256" key="1">
    <source>
        <dbReference type="ARBA" id="ARBA00009405"/>
    </source>
</evidence>
<comment type="similarity">
    <text evidence="1">Belongs to the HMG-CoA lyase family.</text>
</comment>
<dbReference type="Pfam" id="PF00682">
    <property type="entry name" value="HMGL-like"/>
    <property type="match status" value="1"/>
</dbReference>
<accession>A0ABU7JAC9</accession>
<keyword evidence="3 5" id="KW-0456">Lyase</keyword>
<dbReference type="NCBIfam" id="NF004283">
    <property type="entry name" value="PRK05692.1"/>
    <property type="match status" value="1"/>
</dbReference>